<proteinExistence type="inferred from homology"/>
<reference evidence="5 6" key="1">
    <citation type="submission" date="2024-01" db="EMBL/GenBank/DDBJ databases">
        <title>The genomes of 5 underutilized Papilionoideae crops provide insights into root nodulation and disease resistance.</title>
        <authorList>
            <person name="Yuan L."/>
        </authorList>
    </citation>
    <scope>NUCLEOTIDE SEQUENCE [LARGE SCALE GENOMIC DNA]</scope>
    <source>
        <strain evidence="5">LY-2023</strain>
        <tissue evidence="5">Leaf</tissue>
    </source>
</reference>
<dbReference type="AlphaFoldDB" id="A0AAN9ISX4"/>
<dbReference type="Proteomes" id="UP001359559">
    <property type="component" value="Unassembled WGS sequence"/>
</dbReference>
<dbReference type="GO" id="GO:0005829">
    <property type="term" value="C:cytosol"/>
    <property type="evidence" value="ECO:0007669"/>
    <property type="project" value="TreeGrafter"/>
</dbReference>
<comment type="similarity">
    <text evidence="1">Belongs to the WEB family.</text>
</comment>
<dbReference type="EMBL" id="JAYKXN010000005">
    <property type="protein sequence ID" value="KAK7285526.1"/>
    <property type="molecule type" value="Genomic_DNA"/>
</dbReference>
<evidence type="ECO:0000256" key="3">
    <source>
        <dbReference type="SAM" id="Coils"/>
    </source>
</evidence>
<gene>
    <name evidence="5" type="ORF">RJT34_20300</name>
</gene>
<evidence type="ECO:0000256" key="1">
    <source>
        <dbReference type="ARBA" id="ARBA00005485"/>
    </source>
</evidence>
<dbReference type="PANTHER" id="PTHR32054">
    <property type="entry name" value="HEAVY CHAIN, PUTATIVE, EXPRESSED-RELATED-RELATED"/>
    <property type="match status" value="1"/>
</dbReference>
<comment type="caution">
    <text evidence="5">The sequence shown here is derived from an EMBL/GenBank/DDBJ whole genome shotgun (WGS) entry which is preliminary data.</text>
</comment>
<keyword evidence="6" id="KW-1185">Reference proteome</keyword>
<dbReference type="GO" id="GO:0009903">
    <property type="term" value="P:chloroplast avoidance movement"/>
    <property type="evidence" value="ECO:0007669"/>
    <property type="project" value="TreeGrafter"/>
</dbReference>
<evidence type="ECO:0000256" key="2">
    <source>
        <dbReference type="ARBA" id="ARBA00023054"/>
    </source>
</evidence>
<accession>A0AAN9ISX4</accession>
<keyword evidence="2 3" id="KW-0175">Coiled coil</keyword>
<dbReference type="PANTHER" id="PTHR32054:SF4">
    <property type="entry name" value="OS07G0677900 PROTEIN"/>
    <property type="match status" value="1"/>
</dbReference>
<protein>
    <submittedName>
        <fullName evidence="5">Uncharacterized protein</fullName>
    </submittedName>
</protein>
<evidence type="ECO:0000313" key="6">
    <source>
        <dbReference type="Proteomes" id="UP001359559"/>
    </source>
</evidence>
<name>A0AAN9ISX4_CLITE</name>
<organism evidence="5 6">
    <name type="scientific">Clitoria ternatea</name>
    <name type="common">Butterfly pea</name>
    <dbReference type="NCBI Taxonomy" id="43366"/>
    <lineage>
        <taxon>Eukaryota</taxon>
        <taxon>Viridiplantae</taxon>
        <taxon>Streptophyta</taxon>
        <taxon>Embryophyta</taxon>
        <taxon>Tracheophyta</taxon>
        <taxon>Spermatophyta</taxon>
        <taxon>Magnoliopsida</taxon>
        <taxon>eudicotyledons</taxon>
        <taxon>Gunneridae</taxon>
        <taxon>Pentapetalae</taxon>
        <taxon>rosids</taxon>
        <taxon>fabids</taxon>
        <taxon>Fabales</taxon>
        <taxon>Fabaceae</taxon>
        <taxon>Papilionoideae</taxon>
        <taxon>50 kb inversion clade</taxon>
        <taxon>NPAAA clade</taxon>
        <taxon>indigoferoid/millettioid clade</taxon>
        <taxon>Phaseoleae</taxon>
        <taxon>Clitoria</taxon>
    </lineage>
</organism>
<feature type="region of interest" description="Disordered" evidence="4">
    <location>
        <begin position="1"/>
        <end position="33"/>
    </location>
</feature>
<evidence type="ECO:0000313" key="5">
    <source>
        <dbReference type="EMBL" id="KAK7285526.1"/>
    </source>
</evidence>
<evidence type="ECO:0000256" key="4">
    <source>
        <dbReference type="SAM" id="MobiDB-lite"/>
    </source>
</evidence>
<dbReference type="GO" id="GO:0009904">
    <property type="term" value="P:chloroplast accumulation movement"/>
    <property type="evidence" value="ECO:0007669"/>
    <property type="project" value="TreeGrafter"/>
</dbReference>
<feature type="coiled-coil region" evidence="3">
    <location>
        <begin position="62"/>
        <end position="117"/>
    </location>
</feature>
<sequence length="119" mass="13611">MKFPSQCRGREEEETQWHCGGDRENEKEDKENQVSNVVLQNSKEGCTPYPPSSAPGLILMELKQAKLNLNRTTNDIADVRALVESLNKKLEKERISLEKTHERLTQNTSKISSLEEELN</sequence>
<feature type="compositionally biased region" description="Basic and acidic residues" evidence="4">
    <location>
        <begin position="20"/>
        <end position="32"/>
    </location>
</feature>